<dbReference type="InterPro" id="IPR000953">
    <property type="entry name" value="Chromo/chromo_shadow_dom"/>
</dbReference>
<keyword evidence="6" id="KW-1185">Reference proteome</keyword>
<evidence type="ECO:0000256" key="2">
    <source>
        <dbReference type="ARBA" id="ARBA00023242"/>
    </source>
</evidence>
<dbReference type="SUPFAM" id="SSF54160">
    <property type="entry name" value="Chromo domain-like"/>
    <property type="match status" value="1"/>
</dbReference>
<feature type="region of interest" description="Disordered" evidence="3">
    <location>
        <begin position="349"/>
        <end position="383"/>
    </location>
</feature>
<dbReference type="Pfam" id="PF00385">
    <property type="entry name" value="Chromo"/>
    <property type="match status" value="1"/>
</dbReference>
<comment type="subcellular location">
    <subcellularLocation>
        <location evidence="1">Nucleus</location>
    </subcellularLocation>
</comment>
<proteinExistence type="predicted"/>
<dbReference type="OrthoDB" id="433924at2759"/>
<dbReference type="Gene3D" id="2.40.50.40">
    <property type="match status" value="1"/>
</dbReference>
<feature type="domain" description="Chromo" evidence="4">
    <location>
        <begin position="20"/>
        <end position="71"/>
    </location>
</feature>
<dbReference type="SMART" id="SM00298">
    <property type="entry name" value="CHROMO"/>
    <property type="match status" value="1"/>
</dbReference>
<dbReference type="GO" id="GO:0005634">
    <property type="term" value="C:nucleus"/>
    <property type="evidence" value="ECO:0007669"/>
    <property type="project" value="UniProtKB-SubCell"/>
</dbReference>
<dbReference type="InterPro" id="IPR051219">
    <property type="entry name" value="Heterochromatin_chromo-domain"/>
</dbReference>
<comment type="caution">
    <text evidence="5">The sequence shown here is derived from an EMBL/GenBank/DDBJ whole genome shotgun (WGS) entry which is preliminary data.</text>
</comment>
<dbReference type="InterPro" id="IPR023780">
    <property type="entry name" value="Chromo_domain"/>
</dbReference>
<feature type="compositionally biased region" description="Low complexity" evidence="3">
    <location>
        <begin position="350"/>
        <end position="360"/>
    </location>
</feature>
<keyword evidence="2" id="KW-0539">Nucleus</keyword>
<dbReference type="AlphaFoldDB" id="A0A9W9A916"/>
<dbReference type="InterPro" id="IPR023779">
    <property type="entry name" value="Chromodomain_CS"/>
</dbReference>
<evidence type="ECO:0000259" key="4">
    <source>
        <dbReference type="PROSITE" id="PS50013"/>
    </source>
</evidence>
<evidence type="ECO:0000313" key="5">
    <source>
        <dbReference type="EMBL" id="KAJ4476706.1"/>
    </source>
</evidence>
<accession>A0A9W9A916</accession>
<evidence type="ECO:0000256" key="1">
    <source>
        <dbReference type="ARBA" id="ARBA00004123"/>
    </source>
</evidence>
<dbReference type="InterPro" id="IPR016197">
    <property type="entry name" value="Chromo-like_dom_sf"/>
</dbReference>
<sequence length="686" mass="76622">MSSKYKPPPVKSNSKGEEFWELQTIITHRKAKDGTFEFFVKWKGWPSSDNTWEPVESLRKCPEALGDYWTRVTANTLDRSKTTAQRKRKTRSHTLQAVSPDYPDPDDDSGAKLVIDIPPPTSSRRSELIRPRSETPNSSSESEEYSSDGSDARQTKRAHIPSSNDLDLDNIGDISLSQGRGKGKAYTPPPDPDSDEESPSPNFQCYISFPADATPGELSGMSTKRRFQKGSMAIRRPLDFYDKGTFRVKPSTSTKSKDILPKVTYIPIGQNFKPPVPRVTARIVADSHENVYANEDPVSYTGLYRINEGTIIGQESESQSQSRQNENEEVFLGIISSFETASPKECLGCSSSPSSSSFPPRTREDGVETMLPTSSPSAPQPDRASLLVTDDVVQQAEGEAYLTSAFKIEKNVQDWLNANSASSCYSFTSPGLSNSAATEMARLHAYIERTHPESNMSTADIIFAHITQIQELSLCTGLLRAKEMKPVFIVYGTDSLGKSCNMDEVYPFGGAITFTTGTLVNDVDFLMRKLREVAMHPLWDVYLVPSVLGLAIKKYYGEIEIWKSLDNNFAFAELLDLVDEDLVCLMSNPEASEDEWNFHQQTLRLLSHEEIVKLCVDAAPTRGIQQDSAMLEVNEEVANNLRMLQIRPKFFTEFRRYVVLTKGSERMIPGNELEILTAQTFDISES</sequence>
<dbReference type="CDD" id="cd00024">
    <property type="entry name" value="CD_CSD"/>
    <property type="match status" value="1"/>
</dbReference>
<dbReference type="PROSITE" id="PS00598">
    <property type="entry name" value="CHROMO_1"/>
    <property type="match status" value="1"/>
</dbReference>
<evidence type="ECO:0000256" key="3">
    <source>
        <dbReference type="SAM" id="MobiDB-lite"/>
    </source>
</evidence>
<organism evidence="5 6">
    <name type="scientific">Lentinula aciculospora</name>
    <dbReference type="NCBI Taxonomy" id="153920"/>
    <lineage>
        <taxon>Eukaryota</taxon>
        <taxon>Fungi</taxon>
        <taxon>Dikarya</taxon>
        <taxon>Basidiomycota</taxon>
        <taxon>Agaricomycotina</taxon>
        <taxon>Agaricomycetes</taxon>
        <taxon>Agaricomycetidae</taxon>
        <taxon>Agaricales</taxon>
        <taxon>Marasmiineae</taxon>
        <taxon>Omphalotaceae</taxon>
        <taxon>Lentinula</taxon>
    </lineage>
</organism>
<dbReference type="PROSITE" id="PS50013">
    <property type="entry name" value="CHROMO_2"/>
    <property type="match status" value="1"/>
</dbReference>
<dbReference type="GO" id="GO:0006338">
    <property type="term" value="P:chromatin remodeling"/>
    <property type="evidence" value="ECO:0007669"/>
    <property type="project" value="UniProtKB-ARBA"/>
</dbReference>
<dbReference type="Proteomes" id="UP001150266">
    <property type="component" value="Unassembled WGS sequence"/>
</dbReference>
<protein>
    <recommendedName>
        <fullName evidence="4">Chromo domain-containing protein</fullName>
    </recommendedName>
</protein>
<name>A0A9W9A916_9AGAR</name>
<dbReference type="PANTHER" id="PTHR22812">
    <property type="entry name" value="CHROMOBOX PROTEIN"/>
    <property type="match status" value="1"/>
</dbReference>
<dbReference type="EMBL" id="JAOTPV010000011">
    <property type="protein sequence ID" value="KAJ4476706.1"/>
    <property type="molecule type" value="Genomic_DNA"/>
</dbReference>
<feature type="region of interest" description="Disordered" evidence="3">
    <location>
        <begin position="79"/>
        <end position="204"/>
    </location>
</feature>
<reference evidence="5" key="1">
    <citation type="submission" date="2022-08" db="EMBL/GenBank/DDBJ databases">
        <title>A Global Phylogenomic Analysis of the Shiitake Genus Lentinula.</title>
        <authorList>
            <consortium name="DOE Joint Genome Institute"/>
            <person name="Sierra-Patev S."/>
            <person name="Min B."/>
            <person name="Naranjo-Ortiz M."/>
            <person name="Looney B."/>
            <person name="Konkel Z."/>
            <person name="Slot J.C."/>
            <person name="Sakamoto Y."/>
            <person name="Steenwyk J.L."/>
            <person name="Rokas A."/>
            <person name="Carro J."/>
            <person name="Camarero S."/>
            <person name="Ferreira P."/>
            <person name="Molpeceres G."/>
            <person name="Ruiz-Duenas F.J."/>
            <person name="Serrano A."/>
            <person name="Henrissat B."/>
            <person name="Drula E."/>
            <person name="Hughes K.W."/>
            <person name="Mata J.L."/>
            <person name="Ishikawa N.K."/>
            <person name="Vargas-Isla R."/>
            <person name="Ushijima S."/>
            <person name="Smith C.A."/>
            <person name="Ahrendt S."/>
            <person name="Andreopoulos W."/>
            <person name="He G."/>
            <person name="Labutti K."/>
            <person name="Lipzen A."/>
            <person name="Ng V."/>
            <person name="Riley R."/>
            <person name="Sandor L."/>
            <person name="Barry K."/>
            <person name="Martinez A.T."/>
            <person name="Xiao Y."/>
            <person name="Gibbons J.G."/>
            <person name="Terashima K."/>
            <person name="Grigoriev I.V."/>
            <person name="Hibbett D.S."/>
        </authorList>
    </citation>
    <scope>NUCLEOTIDE SEQUENCE</scope>
    <source>
        <strain evidence="5">JLM2183</strain>
    </source>
</reference>
<evidence type="ECO:0000313" key="6">
    <source>
        <dbReference type="Proteomes" id="UP001150266"/>
    </source>
</evidence>
<gene>
    <name evidence="5" type="ORF">J3R30DRAFT_3760104</name>
</gene>
<feature type="compositionally biased region" description="Basic and acidic residues" evidence="3">
    <location>
        <begin position="124"/>
        <end position="133"/>
    </location>
</feature>